<evidence type="ECO:0000256" key="1">
    <source>
        <dbReference type="SAM" id="MobiDB-lite"/>
    </source>
</evidence>
<keyword evidence="3" id="KW-1185">Reference proteome</keyword>
<evidence type="ECO:0000313" key="3">
    <source>
        <dbReference type="Proteomes" id="UP000594638"/>
    </source>
</evidence>
<gene>
    <name evidence="2" type="ORF">OLEA9_A058163</name>
</gene>
<reference evidence="2 3" key="1">
    <citation type="submission" date="2019-12" db="EMBL/GenBank/DDBJ databases">
        <authorList>
            <person name="Alioto T."/>
            <person name="Alioto T."/>
            <person name="Gomez Garrido J."/>
        </authorList>
    </citation>
    <scope>NUCLEOTIDE SEQUENCE [LARGE SCALE GENOMIC DNA]</scope>
</reference>
<dbReference type="OrthoDB" id="928651at2759"/>
<comment type="caution">
    <text evidence="2">The sequence shown here is derived from an EMBL/GenBank/DDBJ whole genome shotgun (WGS) entry which is preliminary data.</text>
</comment>
<organism evidence="2 3">
    <name type="scientific">Olea europaea subsp. europaea</name>
    <dbReference type="NCBI Taxonomy" id="158383"/>
    <lineage>
        <taxon>Eukaryota</taxon>
        <taxon>Viridiplantae</taxon>
        <taxon>Streptophyta</taxon>
        <taxon>Embryophyta</taxon>
        <taxon>Tracheophyta</taxon>
        <taxon>Spermatophyta</taxon>
        <taxon>Magnoliopsida</taxon>
        <taxon>eudicotyledons</taxon>
        <taxon>Gunneridae</taxon>
        <taxon>Pentapetalae</taxon>
        <taxon>asterids</taxon>
        <taxon>lamiids</taxon>
        <taxon>Lamiales</taxon>
        <taxon>Oleaceae</taxon>
        <taxon>Oleeae</taxon>
        <taxon>Olea</taxon>
    </lineage>
</organism>
<evidence type="ECO:0000313" key="2">
    <source>
        <dbReference type="EMBL" id="CAA3029251.1"/>
    </source>
</evidence>
<feature type="region of interest" description="Disordered" evidence="1">
    <location>
        <begin position="1"/>
        <end position="54"/>
    </location>
</feature>
<accession>A0A8S0VET1</accession>
<dbReference type="Proteomes" id="UP000594638">
    <property type="component" value="Unassembled WGS sequence"/>
</dbReference>
<dbReference type="Gramene" id="OE9A058163T1">
    <property type="protein sequence ID" value="OE9A058163C1"/>
    <property type="gene ID" value="OE9A058163"/>
</dbReference>
<feature type="compositionally biased region" description="Basic residues" evidence="1">
    <location>
        <begin position="1"/>
        <end position="13"/>
    </location>
</feature>
<name>A0A8S0VET1_OLEEU</name>
<dbReference type="EMBL" id="CACTIH010009298">
    <property type="protein sequence ID" value="CAA3029251.1"/>
    <property type="molecule type" value="Genomic_DNA"/>
</dbReference>
<proteinExistence type="predicted"/>
<protein>
    <submittedName>
        <fullName evidence="2">Uncharacterized protein</fullName>
    </submittedName>
</protein>
<dbReference type="AlphaFoldDB" id="A0A8S0VET1"/>
<sequence length="191" mass="21870">MLRPRREKSRTRKRENTNRGSSLPLEEPAGGVPPYDAEERNSSPDEFQFESDGSPLLDLRFPSTRGVRKIDMVDAFIMSDRTKALSRCRVDDVERLLAVYNRRVLTMQTSPIEASYLVTTELKDLKEEKGKEVGNLKKSLDVVELTIRPWSNFELTNFVGFIAHRYLLNALETLRGVLQLIIQSNVYPTPV</sequence>